<dbReference type="RefSeq" id="WP_185887448.1">
    <property type="nucleotide sequence ID" value="NZ_CP060202.1"/>
</dbReference>
<feature type="transmembrane region" description="Helical" evidence="1">
    <location>
        <begin position="336"/>
        <end position="356"/>
    </location>
</feature>
<gene>
    <name evidence="2" type="ORF">H4317_15335</name>
</gene>
<keyword evidence="1" id="KW-0812">Transmembrane</keyword>
<evidence type="ECO:0000313" key="2">
    <source>
        <dbReference type="EMBL" id="QNH61518.1"/>
    </source>
</evidence>
<keyword evidence="1" id="KW-0472">Membrane</keyword>
<keyword evidence="3" id="KW-1185">Reference proteome</keyword>
<dbReference type="KEGG" id="hsk:H4317_15335"/>
<sequence>MQITAAFLRTAGCWLVLAAALLVLTLNRHATSKAGRFTYKSEVWADKAGYYVYLPATFLYGFDARAFPDSVEFKTGKGFQLDRTTGKVITKYPYGVALLQSPFWLTAHALSTEKTGFSKLEHKSIDIAAVWYVLLGLGLLWRVLQQWLPGKQAVLTLALLLLGTNLGFYAIIETGMSHVYAFFAFALLLHGLHRLQPASTGRNSALGIWLQIGLGLALIVALRPIDAVWAAPLLLWGVADSAGLRQRLRELLSLRVLAVLVGCVGLLLLPQLAYYQYLKGSMLTYSYGQEGFPYWARPKLLEVWLAPEDGLFLYNPVLLLVPVGLVLLWRSRPATAALVAVVALGVSYTYAAWWAYTLGCSYGHRGFVDFLPVLALPLGMALQRGANSRWCGVLALGLVLLIAYNLKLSFAYETCFPTDNDWDWTSWWKLLTA</sequence>
<keyword evidence="1" id="KW-1133">Transmembrane helix</keyword>
<proteinExistence type="predicted"/>
<feature type="transmembrane region" description="Helical" evidence="1">
    <location>
        <begin position="179"/>
        <end position="196"/>
    </location>
</feature>
<accession>A0A7G7W575</accession>
<feature type="transmembrane region" description="Helical" evidence="1">
    <location>
        <begin position="6"/>
        <end position="26"/>
    </location>
</feature>
<feature type="transmembrane region" description="Helical" evidence="1">
    <location>
        <begin position="208"/>
        <end position="235"/>
    </location>
</feature>
<feature type="transmembrane region" description="Helical" evidence="1">
    <location>
        <begin position="362"/>
        <end position="382"/>
    </location>
</feature>
<organism evidence="2 3">
    <name type="scientific">Hymenobacter sediminicola</name>
    <dbReference type="NCBI Taxonomy" id="2761579"/>
    <lineage>
        <taxon>Bacteria</taxon>
        <taxon>Pseudomonadati</taxon>
        <taxon>Bacteroidota</taxon>
        <taxon>Cytophagia</taxon>
        <taxon>Cytophagales</taxon>
        <taxon>Hymenobacteraceae</taxon>
        <taxon>Hymenobacter</taxon>
    </lineage>
</organism>
<feature type="transmembrane region" description="Helical" evidence="1">
    <location>
        <begin position="389"/>
        <end position="406"/>
    </location>
</feature>
<evidence type="ECO:0000256" key="1">
    <source>
        <dbReference type="SAM" id="Phobius"/>
    </source>
</evidence>
<feature type="transmembrane region" description="Helical" evidence="1">
    <location>
        <begin position="124"/>
        <end position="141"/>
    </location>
</feature>
<reference evidence="2 3" key="1">
    <citation type="submission" date="2020-08" db="EMBL/GenBank/DDBJ databases">
        <title>Hymenobacter sp. S2-20-2 genome sequencing.</title>
        <authorList>
            <person name="Jin L."/>
        </authorList>
    </citation>
    <scope>NUCLEOTIDE SEQUENCE [LARGE SCALE GENOMIC DNA]</scope>
    <source>
        <strain evidence="2 3">S2-20-2</strain>
    </source>
</reference>
<dbReference type="EMBL" id="CP060202">
    <property type="protein sequence ID" value="QNH61518.1"/>
    <property type="molecule type" value="Genomic_DNA"/>
</dbReference>
<name>A0A7G7W575_9BACT</name>
<evidence type="ECO:0008006" key="4">
    <source>
        <dbReference type="Google" id="ProtNLM"/>
    </source>
</evidence>
<protein>
    <recommendedName>
        <fullName evidence="4">Glycosyltransferase family 39 protein</fullName>
    </recommendedName>
</protein>
<dbReference type="Proteomes" id="UP000515489">
    <property type="component" value="Chromosome"/>
</dbReference>
<feature type="transmembrane region" description="Helical" evidence="1">
    <location>
        <begin position="153"/>
        <end position="172"/>
    </location>
</feature>
<feature type="transmembrane region" description="Helical" evidence="1">
    <location>
        <begin position="256"/>
        <end position="277"/>
    </location>
</feature>
<evidence type="ECO:0000313" key="3">
    <source>
        <dbReference type="Proteomes" id="UP000515489"/>
    </source>
</evidence>
<feature type="transmembrane region" description="Helical" evidence="1">
    <location>
        <begin position="311"/>
        <end position="329"/>
    </location>
</feature>
<dbReference type="AlphaFoldDB" id="A0A7G7W575"/>